<evidence type="ECO:0000313" key="1">
    <source>
        <dbReference type="EMBL" id="PPR85883.1"/>
    </source>
</evidence>
<dbReference type="PANTHER" id="PTHR47723">
    <property type="entry name" value="OS05G0353850 PROTEIN"/>
    <property type="match status" value="1"/>
</dbReference>
<dbReference type="EMBL" id="KZ669219">
    <property type="protein sequence ID" value="PPR85883.1"/>
    <property type="molecule type" value="Genomic_DNA"/>
</dbReference>
<dbReference type="Proteomes" id="UP000239757">
    <property type="component" value="Unassembled WGS sequence"/>
</dbReference>
<name>A0A2P5W482_GOSBA</name>
<gene>
    <name evidence="1" type="ORF">GOBAR_AA34809</name>
</gene>
<accession>A0A2P5W482</accession>
<evidence type="ECO:0000313" key="2">
    <source>
        <dbReference type="Proteomes" id="UP000239757"/>
    </source>
</evidence>
<dbReference type="PANTHER" id="PTHR47723:SF19">
    <property type="entry name" value="POLYNUCLEOTIDYL TRANSFERASE, RIBONUCLEASE H-LIKE SUPERFAMILY PROTEIN"/>
    <property type="match status" value="1"/>
</dbReference>
<dbReference type="AlphaFoldDB" id="A0A2P5W482"/>
<dbReference type="OrthoDB" id="1001042at2759"/>
<dbReference type="InterPro" id="IPR053151">
    <property type="entry name" value="RNase_H-like"/>
</dbReference>
<reference evidence="1 2" key="1">
    <citation type="submission" date="2015-01" db="EMBL/GenBank/DDBJ databases">
        <title>Genome of allotetraploid Gossypium barbadense reveals genomic plasticity and fiber elongation in cotton evolution.</title>
        <authorList>
            <person name="Chen X."/>
            <person name="Liu X."/>
            <person name="Zhao B."/>
            <person name="Zheng H."/>
            <person name="Hu Y."/>
            <person name="Lu G."/>
            <person name="Yang C."/>
            <person name="Chen J."/>
            <person name="Shan C."/>
            <person name="Zhang L."/>
            <person name="Zhou Y."/>
            <person name="Wang L."/>
            <person name="Guo W."/>
            <person name="Bai Y."/>
            <person name="Ruan J."/>
            <person name="Shangguan X."/>
            <person name="Mao Y."/>
            <person name="Jiang J."/>
            <person name="Zhu Y."/>
            <person name="Lei J."/>
            <person name="Kang H."/>
            <person name="Chen S."/>
            <person name="He X."/>
            <person name="Wang R."/>
            <person name="Wang Y."/>
            <person name="Chen J."/>
            <person name="Wang L."/>
            <person name="Yu S."/>
            <person name="Wang B."/>
            <person name="Wei J."/>
            <person name="Song S."/>
            <person name="Lu X."/>
            <person name="Gao Z."/>
            <person name="Gu W."/>
            <person name="Deng X."/>
            <person name="Ma D."/>
            <person name="Wang S."/>
            <person name="Liang W."/>
            <person name="Fang L."/>
            <person name="Cai C."/>
            <person name="Zhu X."/>
            <person name="Zhou B."/>
            <person name="Zhang Y."/>
            <person name="Chen Z."/>
            <person name="Xu S."/>
            <person name="Zhu R."/>
            <person name="Wang S."/>
            <person name="Zhang T."/>
            <person name="Zhao G."/>
        </authorList>
    </citation>
    <scope>NUCLEOTIDE SEQUENCE [LARGE SCALE GENOMIC DNA]</scope>
    <source>
        <strain evidence="2">cv. Xinhai21</strain>
        <tissue evidence="1">Leaf</tissue>
    </source>
</reference>
<evidence type="ECO:0008006" key="3">
    <source>
        <dbReference type="Google" id="ProtNLM"/>
    </source>
</evidence>
<proteinExistence type="predicted"/>
<organism evidence="1 2">
    <name type="scientific">Gossypium barbadense</name>
    <name type="common">Sea Island cotton</name>
    <name type="synonym">Hibiscus barbadensis</name>
    <dbReference type="NCBI Taxonomy" id="3634"/>
    <lineage>
        <taxon>Eukaryota</taxon>
        <taxon>Viridiplantae</taxon>
        <taxon>Streptophyta</taxon>
        <taxon>Embryophyta</taxon>
        <taxon>Tracheophyta</taxon>
        <taxon>Spermatophyta</taxon>
        <taxon>Magnoliopsida</taxon>
        <taxon>eudicotyledons</taxon>
        <taxon>Gunneridae</taxon>
        <taxon>Pentapetalae</taxon>
        <taxon>rosids</taxon>
        <taxon>malvids</taxon>
        <taxon>Malvales</taxon>
        <taxon>Malvaceae</taxon>
        <taxon>Malvoideae</taxon>
        <taxon>Gossypium</taxon>
    </lineage>
</organism>
<sequence length="163" mass="17845">MLHSQRAGKFPVKAAYSSLVQRDDWAGTIFGVEFGKDCTMCRDIQETIIHTLCDCSVVAKVSNRPDEIVSKAECFVSNIHESLISSGSLGVNQGIKVKWHPPSSGWVKINVNGSTNMNGHCLMVVGAVRDSTGNWLEGFRKYIGRGSALKFELWAILTSLEVA</sequence>
<protein>
    <recommendedName>
        <fullName evidence="3">RNase H type-1 domain-containing protein</fullName>
    </recommendedName>
</protein>